<organism evidence="2 3">
    <name type="scientific">Promicromonospora kroppenstedtii</name>
    <dbReference type="NCBI Taxonomy" id="440482"/>
    <lineage>
        <taxon>Bacteria</taxon>
        <taxon>Bacillati</taxon>
        <taxon>Actinomycetota</taxon>
        <taxon>Actinomycetes</taxon>
        <taxon>Micrococcales</taxon>
        <taxon>Promicromonosporaceae</taxon>
        <taxon>Promicromonospora</taxon>
    </lineage>
</organism>
<evidence type="ECO:0000313" key="3">
    <source>
        <dbReference type="Proteomes" id="UP001611580"/>
    </source>
</evidence>
<evidence type="ECO:0000256" key="1">
    <source>
        <dbReference type="SAM" id="SignalP"/>
    </source>
</evidence>
<keyword evidence="1" id="KW-0732">Signal</keyword>
<proteinExistence type="predicted"/>
<feature type="signal peptide" evidence="1">
    <location>
        <begin position="1"/>
        <end position="30"/>
    </location>
</feature>
<evidence type="ECO:0008006" key="4">
    <source>
        <dbReference type="Google" id="ProtNLM"/>
    </source>
</evidence>
<comment type="caution">
    <text evidence="2">The sequence shown here is derived from an EMBL/GenBank/DDBJ whole genome shotgun (WGS) entry which is preliminary data.</text>
</comment>
<dbReference type="Proteomes" id="UP001611580">
    <property type="component" value="Unassembled WGS sequence"/>
</dbReference>
<dbReference type="PROSITE" id="PS51257">
    <property type="entry name" value="PROKAR_LIPOPROTEIN"/>
    <property type="match status" value="1"/>
</dbReference>
<keyword evidence="3" id="KW-1185">Reference proteome</keyword>
<dbReference type="EMBL" id="JBIRYI010000006">
    <property type="protein sequence ID" value="MFI2487578.1"/>
    <property type="molecule type" value="Genomic_DNA"/>
</dbReference>
<gene>
    <name evidence="2" type="ORF">ACH47X_11745</name>
</gene>
<dbReference type="RefSeq" id="WP_397404418.1">
    <property type="nucleotide sequence ID" value="NZ_JBIRYI010000006.1"/>
</dbReference>
<dbReference type="Gene3D" id="3.20.20.80">
    <property type="entry name" value="Glycosidases"/>
    <property type="match status" value="1"/>
</dbReference>
<protein>
    <recommendedName>
        <fullName evidence="4">Glycosyl hydrolase-like 10 domain-containing protein</fullName>
    </recommendedName>
</protein>
<reference evidence="2 3" key="1">
    <citation type="submission" date="2024-10" db="EMBL/GenBank/DDBJ databases">
        <title>The Natural Products Discovery Center: Release of the First 8490 Sequenced Strains for Exploring Actinobacteria Biosynthetic Diversity.</title>
        <authorList>
            <person name="Kalkreuter E."/>
            <person name="Kautsar S.A."/>
            <person name="Yang D."/>
            <person name="Bader C.D."/>
            <person name="Teijaro C.N."/>
            <person name="Fluegel L."/>
            <person name="Davis C.M."/>
            <person name="Simpson J.R."/>
            <person name="Lauterbach L."/>
            <person name="Steele A.D."/>
            <person name="Gui C."/>
            <person name="Meng S."/>
            <person name="Li G."/>
            <person name="Viehrig K."/>
            <person name="Ye F."/>
            <person name="Su P."/>
            <person name="Kiefer A.F."/>
            <person name="Nichols A."/>
            <person name="Cepeda A.J."/>
            <person name="Yan W."/>
            <person name="Fan B."/>
            <person name="Jiang Y."/>
            <person name="Adhikari A."/>
            <person name="Zheng C.-J."/>
            <person name="Schuster L."/>
            <person name="Cowan T.M."/>
            <person name="Smanski M.J."/>
            <person name="Chevrette M.G."/>
            <person name="De Carvalho L.P.S."/>
            <person name="Shen B."/>
        </authorList>
    </citation>
    <scope>NUCLEOTIDE SEQUENCE [LARGE SCALE GENOMIC DNA]</scope>
    <source>
        <strain evidence="2 3">NPDC019481</strain>
    </source>
</reference>
<evidence type="ECO:0000313" key="2">
    <source>
        <dbReference type="EMBL" id="MFI2487578.1"/>
    </source>
</evidence>
<sequence length="408" mass="43589">MSQCTARTPASAVAATLTGLAALVGVAALAGCTPDPVPPTVDRPLVQAEEVHSVSLGIEDITDTEQDWDAVREHLDAAHVNMVTLAAGRVEFVAFDWAAHPDAVAEEGTDHLARAIDELAESPDGEPRRVDLLIDALIPAWIKKDPSVGGVGEDGSRSEYTPSASAIHDGPVGARFLELVEELARRYQPDQITFSELKFDDETFGQDDAALYREMTGEDDWPREADGSIHQDAPEIGEWRSQVLADFLDQASAVLDDVAADTGKRTNLGMDVLINWEDPVKGVPDAGLSYPLLAGAADRLVLWGYLGIGDHSPQELEQVLAELAGSDIPMEKFIVSVGLWDLSQPDDSISAGLMARGVRAASTNGVTAVNVTPFTLMTPEHWSALSEVWRTLPPTTPSVRTSPSEGSG</sequence>
<feature type="chain" id="PRO_5046559826" description="Glycosyl hydrolase-like 10 domain-containing protein" evidence="1">
    <location>
        <begin position="31"/>
        <end position="408"/>
    </location>
</feature>
<name>A0ABW7XJQ0_9MICO</name>
<accession>A0ABW7XJQ0</accession>